<dbReference type="InterPro" id="IPR011330">
    <property type="entry name" value="Glyco_hydro/deAcase_b/a-brl"/>
</dbReference>
<dbReference type="EMBL" id="JANEYF010005332">
    <property type="protein sequence ID" value="KAJ8928574.1"/>
    <property type="molecule type" value="Genomic_DNA"/>
</dbReference>
<gene>
    <name evidence="2" type="ORF">NQ314_018860</name>
</gene>
<dbReference type="Proteomes" id="UP001162156">
    <property type="component" value="Unassembled WGS sequence"/>
</dbReference>
<protein>
    <recommendedName>
        <fullName evidence="4">Chitin deacetylase</fullName>
    </recommendedName>
</protein>
<name>A0AAV8WPZ0_9CUCU</name>
<dbReference type="AlphaFoldDB" id="A0AAV8WPZ0"/>
<accession>A0AAV8WPZ0</accession>
<dbReference type="PANTHER" id="PTHR45985">
    <property type="match status" value="1"/>
</dbReference>
<dbReference type="PANTHER" id="PTHR45985:SF8">
    <property type="entry name" value="CHITIN DEACETYLASE-LIKE 9, ISOFORM A"/>
    <property type="match status" value="1"/>
</dbReference>
<dbReference type="GO" id="GO:0016787">
    <property type="term" value="F:hydrolase activity"/>
    <property type="evidence" value="ECO:0007669"/>
    <property type="project" value="UniProtKB-ARBA"/>
</dbReference>
<evidence type="ECO:0000313" key="3">
    <source>
        <dbReference type="Proteomes" id="UP001162156"/>
    </source>
</evidence>
<feature type="chain" id="PRO_5043843809" description="Chitin deacetylase" evidence="1">
    <location>
        <begin position="17"/>
        <end position="356"/>
    </location>
</feature>
<dbReference type="GO" id="GO:0005975">
    <property type="term" value="P:carbohydrate metabolic process"/>
    <property type="evidence" value="ECO:0007669"/>
    <property type="project" value="InterPro"/>
</dbReference>
<dbReference type="Gene3D" id="3.20.20.370">
    <property type="entry name" value="Glycoside hydrolase/deacetylase"/>
    <property type="match status" value="1"/>
</dbReference>
<sequence>MKTLVLLGFCIGAGLAVPGFDFYEQGVQADDCSDSLISLTFDEAVTEDLYNNFWEPLLFSRVNPDGVPIGATFFVPHEYTDYERVNDLYNYGFEIGVHSITKNNLQSYWRSASEPLLEQEFGGQRKIIAKFANIPIDDILGVRTPQLQLAGNVSIEAYQGSGLIYDSSWPTLPEKALYPYTLDYLTTQQCNLGSRCPNEAFRGFWILPINDLNGDEKECNTLASCNITGTANDIADWLVGEIDRVRRSTRVPLTLLVNSYWFDFTENSLQGFTLFLDRLAAHYNDVFLVTQKQILDWIKNPVPVSEFQTEFPERNANCNPYSCALKTPDNADRYMKSCIPCPAAYPWLGNPDGNIQ</sequence>
<comment type="caution">
    <text evidence="2">The sequence shown here is derived from an EMBL/GenBank/DDBJ whole genome shotgun (WGS) entry which is preliminary data.</text>
</comment>
<keyword evidence="1" id="KW-0732">Signal</keyword>
<keyword evidence="3" id="KW-1185">Reference proteome</keyword>
<evidence type="ECO:0000313" key="2">
    <source>
        <dbReference type="EMBL" id="KAJ8928574.1"/>
    </source>
</evidence>
<organism evidence="2 3">
    <name type="scientific">Rhamnusium bicolor</name>
    <dbReference type="NCBI Taxonomy" id="1586634"/>
    <lineage>
        <taxon>Eukaryota</taxon>
        <taxon>Metazoa</taxon>
        <taxon>Ecdysozoa</taxon>
        <taxon>Arthropoda</taxon>
        <taxon>Hexapoda</taxon>
        <taxon>Insecta</taxon>
        <taxon>Pterygota</taxon>
        <taxon>Neoptera</taxon>
        <taxon>Endopterygota</taxon>
        <taxon>Coleoptera</taxon>
        <taxon>Polyphaga</taxon>
        <taxon>Cucujiformia</taxon>
        <taxon>Chrysomeloidea</taxon>
        <taxon>Cerambycidae</taxon>
        <taxon>Lepturinae</taxon>
        <taxon>Rhagiini</taxon>
        <taxon>Rhamnusium</taxon>
    </lineage>
</organism>
<proteinExistence type="predicted"/>
<reference evidence="2" key="1">
    <citation type="journal article" date="2023" name="Insect Mol. Biol.">
        <title>Genome sequencing provides insights into the evolution of gene families encoding plant cell wall-degrading enzymes in longhorned beetles.</title>
        <authorList>
            <person name="Shin N.R."/>
            <person name="Okamura Y."/>
            <person name="Kirsch R."/>
            <person name="Pauchet Y."/>
        </authorList>
    </citation>
    <scope>NUCLEOTIDE SEQUENCE</scope>
    <source>
        <strain evidence="2">RBIC_L_NR</strain>
    </source>
</reference>
<evidence type="ECO:0008006" key="4">
    <source>
        <dbReference type="Google" id="ProtNLM"/>
    </source>
</evidence>
<dbReference type="InterPro" id="IPR052740">
    <property type="entry name" value="CE4"/>
</dbReference>
<dbReference type="SUPFAM" id="SSF88713">
    <property type="entry name" value="Glycoside hydrolase/deacetylase"/>
    <property type="match status" value="1"/>
</dbReference>
<feature type="signal peptide" evidence="1">
    <location>
        <begin position="1"/>
        <end position="16"/>
    </location>
</feature>
<evidence type="ECO:0000256" key="1">
    <source>
        <dbReference type="SAM" id="SignalP"/>
    </source>
</evidence>